<dbReference type="GO" id="GO:0008028">
    <property type="term" value="F:monocarboxylic acid transmembrane transporter activity"/>
    <property type="evidence" value="ECO:0007669"/>
    <property type="project" value="TreeGrafter"/>
</dbReference>
<keyword evidence="2" id="KW-1133">Transmembrane helix</keyword>
<dbReference type="PANTHER" id="PTHR11360">
    <property type="entry name" value="MONOCARBOXYLATE TRANSPORTER"/>
    <property type="match status" value="1"/>
</dbReference>
<comment type="caution">
    <text evidence="3">The sequence shown here is derived from an EMBL/GenBank/DDBJ whole genome shotgun (WGS) entry which is preliminary data.</text>
</comment>
<proteinExistence type="predicted"/>
<feature type="transmembrane region" description="Helical" evidence="2">
    <location>
        <begin position="171"/>
        <end position="192"/>
    </location>
</feature>
<feature type="region of interest" description="Disordered" evidence="1">
    <location>
        <begin position="306"/>
        <end position="333"/>
    </location>
</feature>
<sequence length="602" mass="65139">MSDTVKDAPKSRESRGDARDNSKSDTESEKERLVSQDGGDSVLYTHDISMHSEGAVEEHTSREWKAPDGGWGYVVVLSAFILSVIVDGLSYSFGVMLADLEGAFQAPKSQVVLANSMQVGAYMLIGPVASAFTNAFGCRKVIIAGTLLSGLAYMVSICSTEISVLVITYGVLAGMGFGLMYLPTIVAVSLYFDRKRALATCIAMCGSGVGALVMAPLSEFLLQEFGWRGAILIQGAILLNGLVCGVLVRPLHMDAPYDDSGDLGSVEKARVKVRKTGQARKGNVQDFEIREIGRVKTSGVVEAREKLLISRPSPRRRGSSSAHRRGSTDEGHWLVIGRRARHRSGDHHCPSRPIWSSIWEAIPGITLTDHDEERTIVILEIQRLREAARRQGEETGRNRSMSEPRPRAAMKGAVVAQSSSAASSSTAGGGAAAGGGGTANIRVLHASSHRTTVSPTACETKDEHRFIQSEPLPGTKHHTKGTRRGSKFYPHSRTPFGLTFIGLADSQETTHDQLVRSMDSTSPASQGDSCCGGSWSVMGDSFKEALREMLNFSILKNKSFWLVLTGNFFVLLGLYIPYVYLSDRAVDLGYDETQAAYLISII</sequence>
<feature type="region of interest" description="Disordered" evidence="1">
    <location>
        <begin position="1"/>
        <end position="36"/>
    </location>
</feature>
<dbReference type="InterPro" id="IPR036259">
    <property type="entry name" value="MFS_trans_sf"/>
</dbReference>
<feature type="compositionally biased region" description="Basic residues" evidence="1">
    <location>
        <begin position="475"/>
        <end position="486"/>
    </location>
</feature>
<name>A0A433T7S1_ELYCH</name>
<dbReference type="SUPFAM" id="SSF103473">
    <property type="entry name" value="MFS general substrate transporter"/>
    <property type="match status" value="1"/>
</dbReference>
<feature type="region of interest" description="Disordered" evidence="1">
    <location>
        <begin position="468"/>
        <end position="488"/>
    </location>
</feature>
<keyword evidence="2" id="KW-0472">Membrane</keyword>
<keyword evidence="4" id="KW-1185">Reference proteome</keyword>
<dbReference type="Gene3D" id="1.20.1250.20">
    <property type="entry name" value="MFS general substrate transporter like domains"/>
    <property type="match status" value="1"/>
</dbReference>
<dbReference type="InterPro" id="IPR011701">
    <property type="entry name" value="MFS"/>
</dbReference>
<evidence type="ECO:0000256" key="1">
    <source>
        <dbReference type="SAM" id="MobiDB-lite"/>
    </source>
</evidence>
<evidence type="ECO:0000313" key="4">
    <source>
        <dbReference type="Proteomes" id="UP000271974"/>
    </source>
</evidence>
<feature type="compositionally biased region" description="Basic and acidic residues" evidence="1">
    <location>
        <begin position="387"/>
        <end position="406"/>
    </location>
</feature>
<feature type="transmembrane region" description="Helical" evidence="2">
    <location>
        <begin position="197"/>
        <end position="217"/>
    </location>
</feature>
<reference evidence="3 4" key="1">
    <citation type="submission" date="2019-01" db="EMBL/GenBank/DDBJ databases">
        <title>A draft genome assembly of the solar-powered sea slug Elysia chlorotica.</title>
        <authorList>
            <person name="Cai H."/>
            <person name="Li Q."/>
            <person name="Fang X."/>
            <person name="Li J."/>
            <person name="Curtis N.E."/>
            <person name="Altenburger A."/>
            <person name="Shibata T."/>
            <person name="Feng M."/>
            <person name="Maeda T."/>
            <person name="Schwartz J.A."/>
            <person name="Shigenobu S."/>
            <person name="Lundholm N."/>
            <person name="Nishiyama T."/>
            <person name="Yang H."/>
            <person name="Hasebe M."/>
            <person name="Li S."/>
            <person name="Pierce S.K."/>
            <person name="Wang J."/>
        </authorList>
    </citation>
    <scope>NUCLEOTIDE SEQUENCE [LARGE SCALE GENOMIC DNA]</scope>
    <source>
        <strain evidence="3">EC2010</strain>
        <tissue evidence="3">Whole organism of an adult</tissue>
    </source>
</reference>
<feature type="transmembrane region" description="Helical" evidence="2">
    <location>
        <begin position="141"/>
        <end position="165"/>
    </location>
</feature>
<dbReference type="EMBL" id="RQTK01000569">
    <property type="protein sequence ID" value="RUS77593.1"/>
    <property type="molecule type" value="Genomic_DNA"/>
</dbReference>
<organism evidence="3 4">
    <name type="scientific">Elysia chlorotica</name>
    <name type="common">Eastern emerald elysia</name>
    <name type="synonym">Sea slug</name>
    <dbReference type="NCBI Taxonomy" id="188477"/>
    <lineage>
        <taxon>Eukaryota</taxon>
        <taxon>Metazoa</taxon>
        <taxon>Spiralia</taxon>
        <taxon>Lophotrochozoa</taxon>
        <taxon>Mollusca</taxon>
        <taxon>Gastropoda</taxon>
        <taxon>Heterobranchia</taxon>
        <taxon>Euthyneura</taxon>
        <taxon>Panpulmonata</taxon>
        <taxon>Sacoglossa</taxon>
        <taxon>Placobranchoidea</taxon>
        <taxon>Plakobranchidae</taxon>
        <taxon>Elysia</taxon>
    </lineage>
</organism>
<evidence type="ECO:0000313" key="3">
    <source>
        <dbReference type="EMBL" id="RUS77593.1"/>
    </source>
</evidence>
<dbReference type="PANTHER" id="PTHR11360:SF284">
    <property type="entry name" value="EG:103B4.3 PROTEIN-RELATED"/>
    <property type="match status" value="1"/>
</dbReference>
<feature type="transmembrane region" description="Helical" evidence="2">
    <location>
        <begin position="111"/>
        <end position="129"/>
    </location>
</feature>
<protein>
    <recommendedName>
        <fullName evidence="5">Major facilitator superfamily (MFS) profile domain-containing protein</fullName>
    </recommendedName>
</protein>
<feature type="transmembrane region" description="Helical" evidence="2">
    <location>
        <begin position="559"/>
        <end position="580"/>
    </location>
</feature>
<dbReference type="CDD" id="cd17352">
    <property type="entry name" value="MFS_MCT_SLC16"/>
    <property type="match status" value="1"/>
</dbReference>
<dbReference type="AlphaFoldDB" id="A0A433T7S1"/>
<dbReference type="InterPro" id="IPR050327">
    <property type="entry name" value="Proton-linked_MCT"/>
</dbReference>
<gene>
    <name evidence="3" type="ORF">EGW08_014651</name>
</gene>
<feature type="compositionally biased region" description="Low complexity" evidence="1">
    <location>
        <begin position="412"/>
        <end position="426"/>
    </location>
</feature>
<evidence type="ECO:0000256" key="2">
    <source>
        <dbReference type="SAM" id="Phobius"/>
    </source>
</evidence>
<evidence type="ECO:0008006" key="5">
    <source>
        <dbReference type="Google" id="ProtNLM"/>
    </source>
</evidence>
<feature type="compositionally biased region" description="Basic residues" evidence="1">
    <location>
        <begin position="313"/>
        <end position="325"/>
    </location>
</feature>
<feature type="region of interest" description="Disordered" evidence="1">
    <location>
        <begin position="387"/>
        <end position="435"/>
    </location>
</feature>
<accession>A0A433T7S1</accession>
<dbReference type="Proteomes" id="UP000271974">
    <property type="component" value="Unassembled WGS sequence"/>
</dbReference>
<dbReference type="Pfam" id="PF07690">
    <property type="entry name" value="MFS_1"/>
    <property type="match status" value="1"/>
</dbReference>
<keyword evidence="2" id="KW-0812">Transmembrane</keyword>
<feature type="transmembrane region" description="Helical" evidence="2">
    <location>
        <begin position="229"/>
        <end position="248"/>
    </location>
</feature>
<feature type="non-terminal residue" evidence="3">
    <location>
        <position position="602"/>
    </location>
</feature>
<feature type="transmembrane region" description="Helical" evidence="2">
    <location>
        <begin position="71"/>
        <end position="91"/>
    </location>
</feature>
<dbReference type="OrthoDB" id="2213137at2759"/>
<feature type="compositionally biased region" description="Basic and acidic residues" evidence="1">
    <location>
        <begin position="1"/>
        <end position="34"/>
    </location>
</feature>